<protein>
    <recommendedName>
        <fullName evidence="3">VapA/VapB family virulence-associated protein</fullName>
    </recommendedName>
</protein>
<accession>A0ABP8QAA8</accession>
<sequence length="152" mass="15548">MSTTANPLSDNMALHAGAAQTKLQHLQEIVNANQNIQAIGPTSPSQVAFAEAFIYVKVYSNDQGFKLPSGAFAKFEGTAWGAALGGGVTWMTAVFAVDESSIFGDVSFNFNSAGGQTNLNFWRGSTFIGSAVGAGLGVSLGASGGSGTFTRG</sequence>
<gene>
    <name evidence="1" type="ORF">GCM10023095_20850</name>
</gene>
<reference evidence="2" key="1">
    <citation type="journal article" date="2019" name="Int. J. Syst. Evol. Microbiol.">
        <title>The Global Catalogue of Microorganisms (GCM) 10K type strain sequencing project: providing services to taxonomists for standard genome sequencing and annotation.</title>
        <authorList>
            <consortium name="The Broad Institute Genomics Platform"/>
            <consortium name="The Broad Institute Genome Sequencing Center for Infectious Disease"/>
            <person name="Wu L."/>
            <person name="Ma J."/>
        </authorList>
    </citation>
    <scope>NUCLEOTIDE SEQUENCE [LARGE SCALE GENOMIC DNA]</scope>
    <source>
        <strain evidence="2">JCM 32226</strain>
    </source>
</reference>
<proteinExistence type="predicted"/>
<organism evidence="1 2">
    <name type="scientific">Pseudaeromonas paramecii</name>
    <dbReference type="NCBI Taxonomy" id="2138166"/>
    <lineage>
        <taxon>Bacteria</taxon>
        <taxon>Pseudomonadati</taxon>
        <taxon>Pseudomonadota</taxon>
        <taxon>Gammaproteobacteria</taxon>
        <taxon>Aeromonadales</taxon>
        <taxon>Aeromonadaceae</taxon>
        <taxon>Pseudaeromonas</taxon>
    </lineage>
</organism>
<dbReference type="EMBL" id="BAABFC010000013">
    <property type="protein sequence ID" value="GAA4499937.1"/>
    <property type="molecule type" value="Genomic_DNA"/>
</dbReference>
<keyword evidence="2" id="KW-1185">Reference proteome</keyword>
<dbReference type="Proteomes" id="UP001501321">
    <property type="component" value="Unassembled WGS sequence"/>
</dbReference>
<evidence type="ECO:0008006" key="3">
    <source>
        <dbReference type="Google" id="ProtNLM"/>
    </source>
</evidence>
<evidence type="ECO:0000313" key="2">
    <source>
        <dbReference type="Proteomes" id="UP001501321"/>
    </source>
</evidence>
<name>A0ABP8QAA8_9GAMM</name>
<dbReference type="RefSeq" id="WP_345012790.1">
    <property type="nucleotide sequence ID" value="NZ_BAABFC010000013.1"/>
</dbReference>
<dbReference type="Gene3D" id="2.40.128.480">
    <property type="entry name" value="Rhodococcus equi virulence-associated protein"/>
    <property type="match status" value="1"/>
</dbReference>
<comment type="caution">
    <text evidence="1">The sequence shown here is derived from an EMBL/GenBank/DDBJ whole genome shotgun (WGS) entry which is preliminary data.</text>
</comment>
<dbReference type="InterPro" id="IPR038625">
    <property type="entry name" value="R_equi_Vir_sf"/>
</dbReference>
<evidence type="ECO:0000313" key="1">
    <source>
        <dbReference type="EMBL" id="GAA4499937.1"/>
    </source>
</evidence>